<comment type="caution">
    <text evidence="1">The sequence shown here is derived from an EMBL/GenBank/DDBJ whole genome shotgun (WGS) entry which is preliminary data.</text>
</comment>
<keyword evidence="2" id="KW-1185">Reference proteome</keyword>
<dbReference type="AlphaFoldDB" id="A0A1Y1XHC2"/>
<dbReference type="EMBL" id="MCFG01000040">
    <property type="protein sequence ID" value="ORX85140.1"/>
    <property type="molecule type" value="Genomic_DNA"/>
</dbReference>
<reference evidence="1 2" key="1">
    <citation type="submission" date="2016-08" db="EMBL/GenBank/DDBJ databases">
        <title>A Parts List for Fungal Cellulosomes Revealed by Comparative Genomics.</title>
        <authorList>
            <consortium name="DOE Joint Genome Institute"/>
            <person name="Haitjema C.H."/>
            <person name="Gilmore S.P."/>
            <person name="Henske J.K."/>
            <person name="Solomon K.V."/>
            <person name="De Groot R."/>
            <person name="Kuo A."/>
            <person name="Mondo S.J."/>
            <person name="Salamov A.A."/>
            <person name="Labutti K."/>
            <person name="Zhao Z."/>
            <person name="Chiniquy J."/>
            <person name="Barry K."/>
            <person name="Brewer H.M."/>
            <person name="Purvine S.O."/>
            <person name="Wright A.T."/>
            <person name="Boxma B."/>
            <person name="Van Alen T."/>
            <person name="Hackstein J.H."/>
            <person name="Baker S.E."/>
            <person name="Grigoriev I.V."/>
            <person name="O'Malley M.A."/>
        </authorList>
    </citation>
    <scope>NUCLEOTIDE SEQUENCE [LARGE SCALE GENOMIC DNA]</scope>
    <source>
        <strain evidence="1 2">S4</strain>
    </source>
</reference>
<protein>
    <submittedName>
        <fullName evidence="1">Uncharacterized protein</fullName>
    </submittedName>
</protein>
<sequence length="236" mass="27223">MDNNSNNNNNIEHIKHIEHIENVDHIEQINTLIDKIDDMNESIIEMKNSINKLTELVNLLTITINQNNNTIDSLNHLSSNNLVSNVINESIVLYSIKDEPFIKKLNLKEDKLIIRTCRSNSLSKRSLVNRISNNNKNIIVYKQYNVSNPHDISIYTINKLITSNELDVNNYYGHLIINKKDLQKVLNAYDNIINTFKPNVISLLINEHKPNNNKNAIKPMKSIKSMDSIKPNIKTE</sequence>
<proteinExistence type="predicted"/>
<reference evidence="1 2" key="2">
    <citation type="submission" date="2016-08" db="EMBL/GenBank/DDBJ databases">
        <title>Pervasive Adenine N6-methylation of Active Genes in Fungi.</title>
        <authorList>
            <consortium name="DOE Joint Genome Institute"/>
            <person name="Mondo S.J."/>
            <person name="Dannebaum R.O."/>
            <person name="Kuo R.C."/>
            <person name="Labutti K."/>
            <person name="Haridas S."/>
            <person name="Kuo A."/>
            <person name="Salamov A."/>
            <person name="Ahrendt S.R."/>
            <person name="Lipzen A."/>
            <person name="Sullivan W."/>
            <person name="Andreopoulos W.B."/>
            <person name="Clum A."/>
            <person name="Lindquist E."/>
            <person name="Daum C."/>
            <person name="Ramamoorthy G.K."/>
            <person name="Gryganskyi A."/>
            <person name="Culley D."/>
            <person name="Magnuson J.K."/>
            <person name="James T.Y."/>
            <person name="O'Malley M.A."/>
            <person name="Stajich J.E."/>
            <person name="Spatafora J.W."/>
            <person name="Visel A."/>
            <person name="Grigoriev I.V."/>
        </authorList>
    </citation>
    <scope>NUCLEOTIDE SEQUENCE [LARGE SCALE GENOMIC DNA]</scope>
    <source>
        <strain evidence="1 2">S4</strain>
    </source>
</reference>
<accession>A0A1Y1XHC2</accession>
<organism evidence="1 2">
    <name type="scientific">Anaeromyces robustus</name>
    <dbReference type="NCBI Taxonomy" id="1754192"/>
    <lineage>
        <taxon>Eukaryota</taxon>
        <taxon>Fungi</taxon>
        <taxon>Fungi incertae sedis</taxon>
        <taxon>Chytridiomycota</taxon>
        <taxon>Chytridiomycota incertae sedis</taxon>
        <taxon>Neocallimastigomycetes</taxon>
        <taxon>Neocallimastigales</taxon>
        <taxon>Neocallimastigaceae</taxon>
        <taxon>Anaeromyces</taxon>
    </lineage>
</organism>
<gene>
    <name evidence="1" type="ORF">BCR32DRAFT_242043</name>
</gene>
<evidence type="ECO:0000313" key="1">
    <source>
        <dbReference type="EMBL" id="ORX85140.1"/>
    </source>
</evidence>
<evidence type="ECO:0000313" key="2">
    <source>
        <dbReference type="Proteomes" id="UP000193944"/>
    </source>
</evidence>
<name>A0A1Y1XHC2_9FUNG</name>
<dbReference type="Proteomes" id="UP000193944">
    <property type="component" value="Unassembled WGS sequence"/>
</dbReference>